<accession>A0ABV0NVY8</accession>
<evidence type="ECO:0008006" key="4">
    <source>
        <dbReference type="Google" id="ProtNLM"/>
    </source>
</evidence>
<organism evidence="2 3">
    <name type="scientific">Goodea atripinnis</name>
    <dbReference type="NCBI Taxonomy" id="208336"/>
    <lineage>
        <taxon>Eukaryota</taxon>
        <taxon>Metazoa</taxon>
        <taxon>Chordata</taxon>
        <taxon>Craniata</taxon>
        <taxon>Vertebrata</taxon>
        <taxon>Euteleostomi</taxon>
        <taxon>Actinopterygii</taxon>
        <taxon>Neopterygii</taxon>
        <taxon>Teleostei</taxon>
        <taxon>Neoteleostei</taxon>
        <taxon>Acanthomorphata</taxon>
        <taxon>Ovalentaria</taxon>
        <taxon>Atherinomorphae</taxon>
        <taxon>Cyprinodontiformes</taxon>
        <taxon>Goodeidae</taxon>
        <taxon>Goodea</taxon>
    </lineage>
</organism>
<evidence type="ECO:0000256" key="1">
    <source>
        <dbReference type="SAM" id="Phobius"/>
    </source>
</evidence>
<dbReference type="EMBL" id="JAHRIO010051680">
    <property type="protein sequence ID" value="MEQ2175581.1"/>
    <property type="molecule type" value="Genomic_DNA"/>
</dbReference>
<evidence type="ECO:0000313" key="2">
    <source>
        <dbReference type="EMBL" id="MEQ2175581.1"/>
    </source>
</evidence>
<keyword evidence="3" id="KW-1185">Reference proteome</keyword>
<evidence type="ECO:0000313" key="3">
    <source>
        <dbReference type="Proteomes" id="UP001476798"/>
    </source>
</evidence>
<comment type="caution">
    <text evidence="2">The sequence shown here is derived from an EMBL/GenBank/DDBJ whole genome shotgun (WGS) entry which is preliminary data.</text>
</comment>
<reference evidence="2 3" key="1">
    <citation type="submission" date="2021-06" db="EMBL/GenBank/DDBJ databases">
        <authorList>
            <person name="Palmer J.M."/>
        </authorList>
    </citation>
    <scope>NUCLEOTIDE SEQUENCE [LARGE SCALE GENOMIC DNA]</scope>
    <source>
        <strain evidence="2 3">GA_2019</strain>
        <tissue evidence="2">Muscle</tissue>
    </source>
</reference>
<gene>
    <name evidence="2" type="ORF">GOODEAATRI_019323</name>
</gene>
<dbReference type="Proteomes" id="UP001476798">
    <property type="component" value="Unassembled WGS sequence"/>
</dbReference>
<keyword evidence="1" id="KW-0812">Transmembrane</keyword>
<protein>
    <recommendedName>
        <fullName evidence="4">Secreted protein</fullName>
    </recommendedName>
</protein>
<keyword evidence="1" id="KW-1133">Transmembrane helix</keyword>
<sequence length="105" mass="11786">MLALPRGFGGGWACWSCAFLCVAYSGCTRLAGLLLFLEWGRTLGRFFFSPWEKILPPSPSLRPLHHTTIHVGPWGVDASLQCRRGFPSLQFHDSLCPSFIVQLRH</sequence>
<feature type="transmembrane region" description="Helical" evidence="1">
    <location>
        <begin position="12"/>
        <end position="37"/>
    </location>
</feature>
<name>A0ABV0NVY8_9TELE</name>
<keyword evidence="1" id="KW-0472">Membrane</keyword>
<proteinExistence type="predicted"/>